<dbReference type="Proteomes" id="UP001642540">
    <property type="component" value="Unassembled WGS sequence"/>
</dbReference>
<comment type="caution">
    <text evidence="1">The sequence shown here is derived from an EMBL/GenBank/DDBJ whole genome shotgun (WGS) entry which is preliminary data.</text>
</comment>
<accession>A0ABP1QC39</accession>
<proteinExistence type="predicted"/>
<dbReference type="EMBL" id="CAXLJM020000026">
    <property type="protein sequence ID" value="CAL8094353.1"/>
    <property type="molecule type" value="Genomic_DNA"/>
</dbReference>
<sequence length="932" mass="106327">MGVHACWYLDHSEDCFCIKLVVYCFIAIYLAYKCFRPIDFEEAMMLTTTGKAFFPDPVLFTSNIEGWRSMCFKMLAEAINKFRQMIMTKIIRTKMALIWPLVSKPHSESESELTTASPFSKGERLSVSVPSTENTSTKSSSHKIGLAEGLCSLIGFIALQLNRRDRVFVASDDMKQLKNKYYAVRSLVDKFKRELDSVENSLINSLSLTMASVEYKNLPRDLEIPLNDDDFLKSHDLEEIGSKEEQLEFLTQKELQTSENDDDEKAEEDFIELYWSASNRKKLFCREESSSSWLNFSLLQINAQLRLTHMLIDELIQVFQKARSQMKESKNDLMCAKKLLEKTWQGIGKDLKRGRIPDSGILVLVKLYRHQIATAVMNTKAIRKMTREVQYLLSQSVHNTRFWADELTTTTSQGRNVGRNRVLNLDNLTLTIKLKSHVAPESWLMIDEEKVSQDEVKNDLHPISKAHLRLDPENVTEIKTAVQMKSSTSLDIPEDVTSGLSELGMAVTQNPTTKLGLQDKSTPLVKTTDFFNTVSDVERLILSGLDQSNVILKMPDCSISPLLSESDMVPNITGLLTATADVTMHIRQFKEIPPLIRSILTDRISELERKINKVGGPDGLADSITTRLAKLKKDVVAEDSKFRRKHCSDQEFLKIEEIRVPPPEPVYGITPMEFVEDLAARSSSHVWTLMTGISNIGILIKDNKTLESHSLSDIRLDCQLEVLFSLFNFMEKLVEHVISNLETTQKGIIEAKIKFISQTKMWTGLKRFKWHSSGMAMGKYEVEDYLHGFASIFQICKKGEQLQEEIHDMIRLGHDVVQQIKMYFNLKFRMEPSGTFPTIDNDMLLRSRTWHSVDMITGLANLPEIPPPAILNRKIRQKHKEETIKIKYKTALENKSLELEVYFDILCKNPIAVELPIRLAPIGGMGEVVDNE</sequence>
<protein>
    <submittedName>
        <fullName evidence="1">Uncharacterized protein</fullName>
    </submittedName>
</protein>
<reference evidence="1 2" key="1">
    <citation type="submission" date="2024-08" db="EMBL/GenBank/DDBJ databases">
        <authorList>
            <person name="Cucini C."/>
            <person name="Frati F."/>
        </authorList>
    </citation>
    <scope>NUCLEOTIDE SEQUENCE [LARGE SCALE GENOMIC DNA]</scope>
</reference>
<keyword evidence="2" id="KW-1185">Reference proteome</keyword>
<evidence type="ECO:0000313" key="1">
    <source>
        <dbReference type="EMBL" id="CAL8094353.1"/>
    </source>
</evidence>
<gene>
    <name evidence="1" type="ORF">ODALV1_LOCUS8759</name>
</gene>
<name>A0ABP1QC39_9HEXA</name>
<organism evidence="1 2">
    <name type="scientific">Orchesella dallaii</name>
    <dbReference type="NCBI Taxonomy" id="48710"/>
    <lineage>
        <taxon>Eukaryota</taxon>
        <taxon>Metazoa</taxon>
        <taxon>Ecdysozoa</taxon>
        <taxon>Arthropoda</taxon>
        <taxon>Hexapoda</taxon>
        <taxon>Collembola</taxon>
        <taxon>Entomobryomorpha</taxon>
        <taxon>Entomobryoidea</taxon>
        <taxon>Orchesellidae</taxon>
        <taxon>Orchesellinae</taxon>
        <taxon>Orchesella</taxon>
    </lineage>
</organism>
<evidence type="ECO:0000313" key="2">
    <source>
        <dbReference type="Proteomes" id="UP001642540"/>
    </source>
</evidence>